<organism evidence="2 3">
    <name type="scientific">Thermodesulfovibrio yellowstonii (strain ATCC 51303 / DSM 11347 / YP87)</name>
    <dbReference type="NCBI Taxonomy" id="289376"/>
    <lineage>
        <taxon>Bacteria</taxon>
        <taxon>Pseudomonadati</taxon>
        <taxon>Nitrospirota</taxon>
        <taxon>Thermodesulfovibrionia</taxon>
        <taxon>Thermodesulfovibrionales</taxon>
        <taxon>Thermodesulfovibrionaceae</taxon>
        <taxon>Thermodesulfovibrio</taxon>
    </lineage>
</organism>
<dbReference type="EnsemblBacteria" id="ACI21768">
    <property type="protein sequence ID" value="ACI21768"/>
    <property type="gene ID" value="THEYE_A1690"/>
</dbReference>
<keyword evidence="3" id="KW-1185">Reference proteome</keyword>
<dbReference type="Proteomes" id="UP000000718">
    <property type="component" value="Chromosome"/>
</dbReference>
<dbReference type="GO" id="GO:0016779">
    <property type="term" value="F:nucleotidyltransferase activity"/>
    <property type="evidence" value="ECO:0007669"/>
    <property type="project" value="InterPro"/>
</dbReference>
<accession>B5YGZ1</accession>
<dbReference type="InterPro" id="IPR002934">
    <property type="entry name" value="Polymerase_NTP_transf_dom"/>
</dbReference>
<dbReference type="HOGENOM" id="CLU_130257_9_4_0"/>
<gene>
    <name evidence="2" type="ordered locus">THEYE_A1690</name>
</gene>
<dbReference type="InParanoid" id="B5YGZ1"/>
<dbReference type="CDD" id="cd05403">
    <property type="entry name" value="NT_KNTase_like"/>
    <property type="match status" value="1"/>
</dbReference>
<dbReference type="Pfam" id="PF01909">
    <property type="entry name" value="NTP_transf_2"/>
    <property type="match status" value="1"/>
</dbReference>
<dbReference type="RefSeq" id="WP_012546474.1">
    <property type="nucleotide sequence ID" value="NC_011296.1"/>
</dbReference>
<feature type="domain" description="Polymerase nucleotidyl transferase" evidence="1">
    <location>
        <begin position="11"/>
        <end position="66"/>
    </location>
</feature>
<dbReference type="Gene3D" id="3.30.460.10">
    <property type="entry name" value="Beta Polymerase, domain 2"/>
    <property type="match status" value="1"/>
</dbReference>
<dbReference type="AlphaFoldDB" id="B5YGZ1"/>
<proteinExistence type="predicted"/>
<dbReference type="InterPro" id="IPR043519">
    <property type="entry name" value="NT_sf"/>
</dbReference>
<protein>
    <submittedName>
        <fullName evidence="2">Nucleotidyltransferase</fullName>
    </submittedName>
</protein>
<dbReference type="OrthoDB" id="5519765at2"/>
<dbReference type="SUPFAM" id="SSF81301">
    <property type="entry name" value="Nucleotidyltransferase"/>
    <property type="match status" value="1"/>
</dbReference>
<name>B5YGZ1_THEYD</name>
<dbReference type="PANTHER" id="PTHR43449:SF1">
    <property type="entry name" value="POLYMERASE BETA NUCLEOTIDYLTRANSFERASE DOMAIN-CONTAINING PROTEIN"/>
    <property type="match status" value="1"/>
</dbReference>
<evidence type="ECO:0000313" key="2">
    <source>
        <dbReference type="EMBL" id="ACI21768.1"/>
    </source>
</evidence>
<dbReference type="EMBL" id="CP001147">
    <property type="protein sequence ID" value="ACI21768.1"/>
    <property type="molecule type" value="Genomic_DNA"/>
</dbReference>
<evidence type="ECO:0000313" key="3">
    <source>
        <dbReference type="Proteomes" id="UP000000718"/>
    </source>
</evidence>
<evidence type="ECO:0000259" key="1">
    <source>
        <dbReference type="Pfam" id="PF01909"/>
    </source>
</evidence>
<reference evidence="2 3" key="2">
    <citation type="journal article" date="2015" name="Genome Announc.">
        <title>Genome Sequence of the Sulfate-Reducing Thermophilic Bacterium Thermodesulfovibrio yellowstonii Strain DSM 11347T (Phylum Nitrospirae).</title>
        <authorList>
            <person name="Bhatnagar S."/>
            <person name="Badger J.H."/>
            <person name="Madupu R."/>
            <person name="Khouri H.M."/>
            <person name="O'Connor E.M."/>
            <person name="Robb F.T."/>
            <person name="Ward N.L."/>
            <person name="Eisen J.A."/>
        </authorList>
    </citation>
    <scope>NUCLEOTIDE SEQUENCE [LARGE SCALE GENOMIC DNA]</scope>
    <source>
        <strain evidence="3">ATCC 51303 / DSM 11347 / YP87</strain>
    </source>
</reference>
<dbReference type="PANTHER" id="PTHR43449">
    <property type="entry name" value="NUCLEOTIDYLTRANSFERASE"/>
    <property type="match status" value="1"/>
</dbReference>
<dbReference type="PATRIC" id="fig|289376.4.peg.1645"/>
<reference evidence="3" key="1">
    <citation type="submission" date="2008-08" db="EMBL/GenBank/DDBJ databases">
        <title>The complete genome sequence of Thermodesulfovibrio yellowstonii strain ATCC 51303 / DSM 11347 / YP87.</title>
        <authorList>
            <person name="Dodson R.J."/>
            <person name="Durkin A.S."/>
            <person name="Wu M."/>
            <person name="Eisen J."/>
            <person name="Sutton G."/>
        </authorList>
    </citation>
    <scope>NUCLEOTIDE SEQUENCE [LARGE SCALE GENOMIC DNA]</scope>
    <source>
        <strain evidence="3">ATCC 51303 / DSM 11347 / YP87</strain>
    </source>
</reference>
<sequence length="103" mass="11988">MEKKAVLEIIYRFKKAIESKGIKVDRIILFGSYATGTYHEGSDIDIVVISEDFREKSYWERIEILSDAIYEIFEPIEAVAMTPEEWESRDSMIVDYAEKGEVI</sequence>
<dbReference type="STRING" id="289376.THEYE_A1690"/>
<dbReference type="KEGG" id="tye:THEYE_A1690"/>
<dbReference type="eggNOG" id="COG1669">
    <property type="taxonomic scope" value="Bacteria"/>
</dbReference>